<feature type="region of interest" description="Disordered" evidence="1">
    <location>
        <begin position="274"/>
        <end position="374"/>
    </location>
</feature>
<keyword evidence="3" id="KW-1185">Reference proteome</keyword>
<accession>A0ABP0N0W9</accession>
<dbReference type="EMBL" id="CAXAMM010025669">
    <property type="protein sequence ID" value="CAK9057388.1"/>
    <property type="molecule type" value="Genomic_DNA"/>
</dbReference>
<dbReference type="Proteomes" id="UP001642464">
    <property type="component" value="Unassembled WGS sequence"/>
</dbReference>
<evidence type="ECO:0000313" key="2">
    <source>
        <dbReference type="EMBL" id="CAK9057388.1"/>
    </source>
</evidence>
<feature type="compositionally biased region" description="Polar residues" evidence="1">
    <location>
        <begin position="114"/>
        <end position="127"/>
    </location>
</feature>
<feature type="compositionally biased region" description="Basic and acidic residues" evidence="1">
    <location>
        <begin position="333"/>
        <end position="345"/>
    </location>
</feature>
<feature type="compositionally biased region" description="Acidic residues" evidence="1">
    <location>
        <begin position="276"/>
        <end position="314"/>
    </location>
</feature>
<comment type="caution">
    <text evidence="2">The sequence shown here is derived from an EMBL/GenBank/DDBJ whole genome shotgun (WGS) entry which is preliminary data.</text>
</comment>
<evidence type="ECO:0000256" key="1">
    <source>
        <dbReference type="SAM" id="MobiDB-lite"/>
    </source>
</evidence>
<name>A0ABP0N0W9_9DINO</name>
<evidence type="ECO:0000313" key="3">
    <source>
        <dbReference type="Proteomes" id="UP001642464"/>
    </source>
</evidence>
<feature type="compositionally biased region" description="Basic and acidic residues" evidence="1">
    <location>
        <begin position="128"/>
        <end position="137"/>
    </location>
</feature>
<gene>
    <name evidence="2" type="ORF">SCF082_LOCUS30815</name>
</gene>
<feature type="compositionally biased region" description="Basic and acidic residues" evidence="1">
    <location>
        <begin position="242"/>
        <end position="255"/>
    </location>
</feature>
<feature type="region of interest" description="Disordered" evidence="1">
    <location>
        <begin position="103"/>
        <end position="137"/>
    </location>
</feature>
<feature type="region of interest" description="Disordered" evidence="1">
    <location>
        <begin position="210"/>
        <end position="256"/>
    </location>
</feature>
<proteinExistence type="predicted"/>
<protein>
    <submittedName>
        <fullName evidence="2">BRCA-2_OB1 domain-containing protein</fullName>
    </submittedName>
</protein>
<sequence length="654" mass="72672">MPEVLLGAPPTSTASTGPPEHAELYVAKAVPTQERVDHDRLSLQRVQVRRRDDGDECIAQGPGLLRSGRPMNIKPNLHWVIKSLPNGLMEIRPVKGWYDLASSSNDSATRRPTRLQNSMAAQELQQQARDRKETSDRWDAMNKRRQQRGEVKLQKTIDGSEDKAAPVLFAEDASKADALAVEQQAEKRRKESSDRLDAMDQRLTAQRAQAGASVLFPDDTDQADESGFERQAEKRRKVLQKLQKEQEDGAEEKAVPDVASTLLELKRQHGEAAWDFCDEEQFSDDEEKDEENIEDAAAQEEEALPSGDEEDEETKPEATLSGVGEELQVLLKCDPDAESPQHLEEELPEAGSPDQEMSPPSSERPASPDQSELRRRAVQCLKEKGEVSTKELLQVLGISGGKDVFSFLKEADASDRPDRLAEKSAHAGEDWETGMLAELPLPSANRTDFTPINELSDSETVDEQKLCKGIDNVVRASMAQDGYPVSQSLIDWIWQEPLIKTQQIEMFHPKYSQIATVNGDIVGAILVSMESSLTIARIRNLCVLPPWRTHVGSLLLHGFFNRIKGGTQIHTVYGAIYPGVAWLESLAGDFGFTEGQRMGEQVVYTRRWEATAAGDESSEPLEVTLTPLTRENLQHIQSLEAEGTNATRVTQVLT</sequence>
<reference evidence="2 3" key="1">
    <citation type="submission" date="2024-02" db="EMBL/GenBank/DDBJ databases">
        <authorList>
            <person name="Chen Y."/>
            <person name="Shah S."/>
            <person name="Dougan E. K."/>
            <person name="Thang M."/>
            <person name="Chan C."/>
        </authorList>
    </citation>
    <scope>NUCLEOTIDE SEQUENCE [LARGE SCALE GENOMIC DNA]</scope>
</reference>
<organism evidence="2 3">
    <name type="scientific">Durusdinium trenchii</name>
    <dbReference type="NCBI Taxonomy" id="1381693"/>
    <lineage>
        <taxon>Eukaryota</taxon>
        <taxon>Sar</taxon>
        <taxon>Alveolata</taxon>
        <taxon>Dinophyceae</taxon>
        <taxon>Suessiales</taxon>
        <taxon>Symbiodiniaceae</taxon>
        <taxon>Durusdinium</taxon>
    </lineage>
</organism>